<comment type="caution">
    <text evidence="1">The sequence shown here is derived from an EMBL/GenBank/DDBJ whole genome shotgun (WGS) entry which is preliminary data.</text>
</comment>
<organism evidence="1 2">
    <name type="scientific">Coemansia nantahalensis</name>
    <dbReference type="NCBI Taxonomy" id="2789366"/>
    <lineage>
        <taxon>Eukaryota</taxon>
        <taxon>Fungi</taxon>
        <taxon>Fungi incertae sedis</taxon>
        <taxon>Zoopagomycota</taxon>
        <taxon>Kickxellomycotina</taxon>
        <taxon>Kickxellomycetes</taxon>
        <taxon>Kickxellales</taxon>
        <taxon>Kickxellaceae</taxon>
        <taxon>Coemansia</taxon>
    </lineage>
</organism>
<dbReference type="Proteomes" id="UP001140234">
    <property type="component" value="Unassembled WGS sequence"/>
</dbReference>
<keyword evidence="2" id="KW-1185">Reference proteome</keyword>
<name>A0ACC1JPV8_9FUNG</name>
<evidence type="ECO:0000313" key="2">
    <source>
        <dbReference type="Proteomes" id="UP001140234"/>
    </source>
</evidence>
<sequence length="371" mass="39334">LRRVLLDEPARHPGCTGTRNYRDVLSDLKAQVAANHRGIALVHQLCAEYGLDVVQAYMVHIQQTAEAAVRALLVETRRRHGGARLQGADFMDDGSVIRLAVDIDEAGNAVFDFSGTSAEVYGNTNAPPSVTYSAIIYCLRCMVTSELPLNQGCLAPVTVVIPEGSLLSPSEAAAVVGGNVLTSQRLCDVILSTFGAAAPSQGCMNNLTFGVPAVEEDGKRYEGWGYYETIAGGHGAGPTWHGQSGVHTHMTNTRITDPEILERRYPVILHQFALRQGTGGAGRHQGGDGCIRDIEFLEPMSVSLLTERRARPPPGLDGGHPGACGVNLWRRPAPGGGAPRTLSLGGKNTVDVRPGDRIVVMTPGGGGYGQP</sequence>
<evidence type="ECO:0000313" key="1">
    <source>
        <dbReference type="EMBL" id="KAJ2764960.1"/>
    </source>
</evidence>
<gene>
    <name evidence="1" type="ORF">IWQ57_004970</name>
</gene>
<reference evidence="1" key="1">
    <citation type="submission" date="2022-07" db="EMBL/GenBank/DDBJ databases">
        <title>Phylogenomic reconstructions and comparative analyses of Kickxellomycotina fungi.</title>
        <authorList>
            <person name="Reynolds N.K."/>
            <person name="Stajich J.E."/>
            <person name="Barry K."/>
            <person name="Grigoriev I.V."/>
            <person name="Crous P."/>
            <person name="Smith M.E."/>
        </authorList>
    </citation>
    <scope>NUCLEOTIDE SEQUENCE</scope>
    <source>
        <strain evidence="1">CBS 109366</strain>
    </source>
</reference>
<dbReference type="EMBL" id="JANBUJ010002167">
    <property type="protein sequence ID" value="KAJ2764960.1"/>
    <property type="molecule type" value="Genomic_DNA"/>
</dbReference>
<proteinExistence type="predicted"/>
<feature type="non-terminal residue" evidence="1">
    <location>
        <position position="1"/>
    </location>
</feature>
<accession>A0ACC1JPV8</accession>
<protein>
    <submittedName>
        <fullName evidence="1">Uncharacterized protein</fullName>
    </submittedName>
</protein>